<dbReference type="RefSeq" id="WP_390321159.1">
    <property type="nucleotide sequence ID" value="NZ_JBHSPB010000032.1"/>
</dbReference>
<sequence>MVRNGPRGSRLTAGPTGRPGDLQQFEEELGAADLDNLTAVRRITQHYRHRVLLRLDPVGSAAVGRSPEDVMAELRSKLADGPAR</sequence>
<dbReference type="EMBL" id="JBHSPB010000032">
    <property type="protein sequence ID" value="MFC5724688.1"/>
    <property type="molecule type" value="Genomic_DNA"/>
</dbReference>
<organism evidence="2 3">
    <name type="scientific">Streptomyces gamaensis</name>
    <dbReference type="NCBI Taxonomy" id="1763542"/>
    <lineage>
        <taxon>Bacteria</taxon>
        <taxon>Bacillati</taxon>
        <taxon>Actinomycetota</taxon>
        <taxon>Actinomycetes</taxon>
        <taxon>Kitasatosporales</taxon>
        <taxon>Streptomycetaceae</taxon>
        <taxon>Streptomyces</taxon>
    </lineage>
</organism>
<keyword evidence="3" id="KW-1185">Reference proteome</keyword>
<dbReference type="Proteomes" id="UP001596083">
    <property type="component" value="Unassembled WGS sequence"/>
</dbReference>
<gene>
    <name evidence="2" type="ORF">ACFP1Z_31510</name>
</gene>
<proteinExistence type="predicted"/>
<protein>
    <submittedName>
        <fullName evidence="2">Uncharacterized protein</fullName>
    </submittedName>
</protein>
<evidence type="ECO:0000313" key="2">
    <source>
        <dbReference type="EMBL" id="MFC5724688.1"/>
    </source>
</evidence>
<evidence type="ECO:0000256" key="1">
    <source>
        <dbReference type="SAM" id="MobiDB-lite"/>
    </source>
</evidence>
<comment type="caution">
    <text evidence="2">The sequence shown here is derived from an EMBL/GenBank/DDBJ whole genome shotgun (WGS) entry which is preliminary data.</text>
</comment>
<reference evidence="3" key="1">
    <citation type="journal article" date="2019" name="Int. J. Syst. Evol. Microbiol.">
        <title>The Global Catalogue of Microorganisms (GCM) 10K type strain sequencing project: providing services to taxonomists for standard genome sequencing and annotation.</title>
        <authorList>
            <consortium name="The Broad Institute Genomics Platform"/>
            <consortium name="The Broad Institute Genome Sequencing Center for Infectious Disease"/>
            <person name="Wu L."/>
            <person name="Ma J."/>
        </authorList>
    </citation>
    <scope>NUCLEOTIDE SEQUENCE [LARGE SCALE GENOMIC DNA]</scope>
    <source>
        <strain evidence="3">CGMCC 4.7304</strain>
    </source>
</reference>
<name>A0ABW0ZA65_9ACTN</name>
<accession>A0ABW0ZA65</accession>
<feature type="region of interest" description="Disordered" evidence="1">
    <location>
        <begin position="1"/>
        <end position="22"/>
    </location>
</feature>
<evidence type="ECO:0000313" key="3">
    <source>
        <dbReference type="Proteomes" id="UP001596083"/>
    </source>
</evidence>